<dbReference type="REBASE" id="226690">
    <property type="entry name" value="M.Cta1kDndDP"/>
</dbReference>
<dbReference type="Proteomes" id="UP000094652">
    <property type="component" value="Chromosome"/>
</dbReference>
<dbReference type="InterPro" id="IPR038729">
    <property type="entry name" value="Rad50/SbcC_AAA"/>
</dbReference>
<organism evidence="3 4">
    <name type="scientific">Clostridium taeniosporum</name>
    <dbReference type="NCBI Taxonomy" id="394958"/>
    <lineage>
        <taxon>Bacteria</taxon>
        <taxon>Bacillati</taxon>
        <taxon>Bacillota</taxon>
        <taxon>Clostridia</taxon>
        <taxon>Eubacteriales</taxon>
        <taxon>Clostridiaceae</taxon>
        <taxon>Clostridium</taxon>
    </lineage>
</organism>
<gene>
    <name evidence="3" type="primary">dndD</name>
    <name evidence="3" type="ORF">BGI42_08495</name>
</gene>
<proteinExistence type="predicted"/>
<dbReference type="InterPro" id="IPR027417">
    <property type="entry name" value="P-loop_NTPase"/>
</dbReference>
<dbReference type="STRING" id="394958.BGI42_08495"/>
<protein>
    <submittedName>
        <fullName evidence="3">DNA sulfur modification protein DndD</fullName>
    </submittedName>
</protein>
<dbReference type="RefSeq" id="WP_069679911.1">
    <property type="nucleotide sequence ID" value="NZ_CP017253.2"/>
</dbReference>
<dbReference type="GO" id="GO:0000731">
    <property type="term" value="P:DNA synthesis involved in DNA repair"/>
    <property type="evidence" value="ECO:0007669"/>
    <property type="project" value="TreeGrafter"/>
</dbReference>
<evidence type="ECO:0000313" key="4">
    <source>
        <dbReference type="Proteomes" id="UP000094652"/>
    </source>
</evidence>
<dbReference type="EMBL" id="CP017253">
    <property type="protein sequence ID" value="AOR23763.1"/>
    <property type="molecule type" value="Genomic_DNA"/>
</dbReference>
<dbReference type="GO" id="GO:0006302">
    <property type="term" value="P:double-strand break repair"/>
    <property type="evidence" value="ECO:0007669"/>
    <property type="project" value="InterPro"/>
</dbReference>
<dbReference type="KEGG" id="ctae:BGI42_08495"/>
<keyword evidence="4" id="KW-1185">Reference proteome</keyword>
<evidence type="ECO:0000313" key="3">
    <source>
        <dbReference type="EMBL" id="AOR23763.1"/>
    </source>
</evidence>
<sequence length="719" mass="83272">MIINNITLKNFRSYEDETTFSFTPKGNKNIVLIGGENGAGKSTLFEAIKLCIYGPITYGYLGLNHNYLTKIKNNINDNAFKNENIECYLGLNISFEEGTQIKEYYLKRSWNYINQKIHEDFKVYLNNEELNDEDKLYFDKYLKSVIPPSLFDFFFFDGEELSDFFTGKSASSNLKESVLELFNYDTFEVLKKQLLAHQRAKSKSNVKLEDTQKNFDLLNSNVKDLNSEIENLEKTLILDEEYLDNLLVKRNQVEDDFKNSGGLLEGEKAALSSEISKFENDRTNINTEIKDFCNETLPFLLVTDLLEETKIQIEKEDSLNSYNAISKKLSGDIVEDALVKHIPSKVKNINFNEIAVDLLNNMFNTIELNNVANILELSTEQRNTINHTIDNILNKRNTLTKSIFSKFNSISQIGDKLKKLRDKLNSSISDDILNNYLENLHSTNEQINTIQKNIAVKKATIESKHNELKNKEYHLTRARNEYTTLLQNINVLDMSTQLIEYLNELLINLTKDKIKLIENEFIKIFSTIIRKANYVNSIVIDDNFNTTLYINKEYNTTEILNVINNLGFNGLSKKYGDKFLEDLLKHYNVEDTKELKNLISNDISFDYISLSTKININDFSNGEKQIYILCLIWAIIKSSGVEIPFIIDTPYARIDETHRNSLTTTYLPNISKQVIILSTNKEIDKELYKVVKPYVCDEYLLLYNTELRKTEVKNGYFEV</sequence>
<evidence type="ECO:0000259" key="2">
    <source>
        <dbReference type="Pfam" id="PF13476"/>
    </source>
</evidence>
<dbReference type="PANTHER" id="PTHR32182:SF0">
    <property type="entry name" value="DNA REPLICATION AND REPAIR PROTEIN RECF"/>
    <property type="match status" value="1"/>
</dbReference>
<name>A0A1D7XK96_9CLOT</name>
<dbReference type="SUPFAM" id="SSF52540">
    <property type="entry name" value="P-loop containing nucleoside triphosphate hydrolases"/>
    <property type="match status" value="1"/>
</dbReference>
<dbReference type="GO" id="GO:0016887">
    <property type="term" value="F:ATP hydrolysis activity"/>
    <property type="evidence" value="ECO:0007669"/>
    <property type="project" value="InterPro"/>
</dbReference>
<dbReference type="PANTHER" id="PTHR32182">
    <property type="entry name" value="DNA REPLICATION AND REPAIR PROTEIN RECF"/>
    <property type="match status" value="1"/>
</dbReference>
<feature type="domain" description="Rad50/SbcC-type AAA" evidence="2">
    <location>
        <begin position="6"/>
        <end position="232"/>
    </location>
</feature>
<dbReference type="Gene3D" id="3.40.50.300">
    <property type="entry name" value="P-loop containing nucleotide triphosphate hydrolases"/>
    <property type="match status" value="2"/>
</dbReference>
<dbReference type="NCBIfam" id="TIGR03185">
    <property type="entry name" value="DNA_S_dndD"/>
    <property type="match status" value="1"/>
</dbReference>
<accession>A0A1D7XK96</accession>
<dbReference type="InterPro" id="IPR017599">
    <property type="entry name" value="DNA_S_DndD"/>
</dbReference>
<feature type="coiled-coil region" evidence="1">
    <location>
        <begin position="208"/>
        <end position="242"/>
    </location>
</feature>
<dbReference type="OrthoDB" id="9795626at2"/>
<dbReference type="Pfam" id="PF13476">
    <property type="entry name" value="AAA_23"/>
    <property type="match status" value="1"/>
</dbReference>
<evidence type="ECO:0000256" key="1">
    <source>
        <dbReference type="SAM" id="Coils"/>
    </source>
</evidence>
<dbReference type="AlphaFoldDB" id="A0A1D7XK96"/>
<reference evidence="4" key="1">
    <citation type="submission" date="2016-09" db="EMBL/GenBank/DDBJ databases">
        <title>Genomics of Clostridium taeniosporum, an organism which forms endospores with ribbon-like appendages.</title>
        <authorList>
            <person name="Walker J.R."/>
        </authorList>
    </citation>
    <scope>NUCLEOTIDE SEQUENCE [LARGE SCALE GENOMIC DNA]</scope>
    <source>
        <strain evidence="4">1/k</strain>
    </source>
</reference>
<keyword evidence="1" id="KW-0175">Coiled coil</keyword>